<proteinExistence type="predicted"/>
<protein>
    <submittedName>
        <fullName evidence="4">Glycosyltransferase involved in cell wall bisynthesis</fullName>
    </submittedName>
</protein>
<organism evidence="4 5">
    <name type="scientific">Fibrobacter intestinalis</name>
    <dbReference type="NCBI Taxonomy" id="28122"/>
    <lineage>
        <taxon>Bacteria</taxon>
        <taxon>Pseudomonadati</taxon>
        <taxon>Fibrobacterota</taxon>
        <taxon>Fibrobacteria</taxon>
        <taxon>Fibrobacterales</taxon>
        <taxon>Fibrobacteraceae</taxon>
        <taxon>Fibrobacter</taxon>
    </lineage>
</organism>
<dbReference type="Pfam" id="PF00535">
    <property type="entry name" value="Glycos_transf_2"/>
    <property type="match status" value="1"/>
</dbReference>
<accession>A0A1M6PNX1</accession>
<evidence type="ECO:0000256" key="1">
    <source>
        <dbReference type="ARBA" id="ARBA00022676"/>
    </source>
</evidence>
<keyword evidence="5" id="KW-1185">Reference proteome</keyword>
<dbReference type="Proteomes" id="UP000184275">
    <property type="component" value="Unassembled WGS sequence"/>
</dbReference>
<sequence length="322" mass="38078">MNQELISIIVPIYNVEKYLKKCLDSLIKQTYQNIEMVLVDDGSPDGCPQICDEYAAKDKRIIVIHKENGGLSSARNAGLKIASGAFISFVDSDDWVNDHYIETLYLAQNKFNADLVIAEHQDIYDDYVCNKKAQQSNIFIENINRNETLKRLFCQNKSSYTVAWGKLYRKQLLEDFYFPIGKFHEDEFTTYLLFHKADTICYTNEVIYNYRQRTDNITATEHPLDLLEAFECQYSFFKDKNEYDFQSVLLQHLCWQILYAFTLFKTNNQIKKLHEKIVLYRPDITNLKMSLFHKVCLTIFMKSPQFYVFLRKIIPFHIRRNS</sequence>
<evidence type="ECO:0000313" key="4">
    <source>
        <dbReference type="EMBL" id="SHK09620.1"/>
    </source>
</evidence>
<dbReference type="PANTHER" id="PTHR22916">
    <property type="entry name" value="GLYCOSYLTRANSFERASE"/>
    <property type="match status" value="1"/>
</dbReference>
<keyword evidence="2 4" id="KW-0808">Transferase</keyword>
<dbReference type="SUPFAM" id="SSF53448">
    <property type="entry name" value="Nucleotide-diphospho-sugar transferases"/>
    <property type="match status" value="1"/>
</dbReference>
<evidence type="ECO:0000256" key="2">
    <source>
        <dbReference type="ARBA" id="ARBA00022679"/>
    </source>
</evidence>
<dbReference type="RefSeq" id="WP_073301640.1">
    <property type="nucleotide sequence ID" value="NZ_FRAW01000001.1"/>
</dbReference>
<dbReference type="InterPro" id="IPR001173">
    <property type="entry name" value="Glyco_trans_2-like"/>
</dbReference>
<feature type="domain" description="Glycosyltransferase 2-like" evidence="3">
    <location>
        <begin position="7"/>
        <end position="175"/>
    </location>
</feature>
<dbReference type="InterPro" id="IPR029044">
    <property type="entry name" value="Nucleotide-diphossugar_trans"/>
</dbReference>
<dbReference type="EMBL" id="FRAW01000001">
    <property type="protein sequence ID" value="SHK09620.1"/>
    <property type="molecule type" value="Genomic_DNA"/>
</dbReference>
<name>A0A1M6PNX1_9BACT</name>
<evidence type="ECO:0000313" key="5">
    <source>
        <dbReference type="Proteomes" id="UP000184275"/>
    </source>
</evidence>
<reference evidence="5" key="1">
    <citation type="submission" date="2016-11" db="EMBL/GenBank/DDBJ databases">
        <authorList>
            <person name="Varghese N."/>
            <person name="Submissions S."/>
        </authorList>
    </citation>
    <scope>NUCLEOTIDE SEQUENCE [LARGE SCALE GENOMIC DNA]</scope>
    <source>
        <strain evidence="5">UWOS</strain>
    </source>
</reference>
<evidence type="ECO:0000259" key="3">
    <source>
        <dbReference type="Pfam" id="PF00535"/>
    </source>
</evidence>
<keyword evidence="1" id="KW-0328">Glycosyltransferase</keyword>
<gene>
    <name evidence="4" type="ORF">SAMN05720469_10155</name>
</gene>
<dbReference type="Gene3D" id="3.90.550.10">
    <property type="entry name" value="Spore Coat Polysaccharide Biosynthesis Protein SpsA, Chain A"/>
    <property type="match status" value="1"/>
</dbReference>
<dbReference type="CDD" id="cd00761">
    <property type="entry name" value="Glyco_tranf_GTA_type"/>
    <property type="match status" value="1"/>
</dbReference>
<dbReference type="GO" id="GO:0016758">
    <property type="term" value="F:hexosyltransferase activity"/>
    <property type="evidence" value="ECO:0007669"/>
    <property type="project" value="UniProtKB-ARBA"/>
</dbReference>
<dbReference type="AlphaFoldDB" id="A0A1M6PNX1"/>
<dbReference type="PANTHER" id="PTHR22916:SF51">
    <property type="entry name" value="GLYCOSYLTRANSFERASE EPSH-RELATED"/>
    <property type="match status" value="1"/>
</dbReference>